<accession>A0A0A7S583</accession>
<evidence type="ECO:0000256" key="1">
    <source>
        <dbReference type="SAM" id="Phobius"/>
    </source>
</evidence>
<dbReference type="InterPro" id="IPR000387">
    <property type="entry name" value="Tyr_Pase_dom"/>
</dbReference>
<keyword evidence="1" id="KW-0812">Transmembrane</keyword>
<dbReference type="CDD" id="cd03386">
    <property type="entry name" value="PAP2_Aur1_like"/>
    <property type="match status" value="1"/>
</dbReference>
<dbReference type="KEGG" id="fpp:FPB0191_00560"/>
<feature type="transmembrane region" description="Helical" evidence="1">
    <location>
        <begin position="219"/>
        <end position="236"/>
    </location>
</feature>
<dbReference type="InterPro" id="IPR029021">
    <property type="entry name" value="Prot-tyrosine_phosphatase-like"/>
</dbReference>
<feature type="transmembrane region" description="Helical" evidence="1">
    <location>
        <begin position="274"/>
        <end position="291"/>
    </location>
</feature>
<dbReference type="AlphaFoldDB" id="A0A0A7S583"/>
<evidence type="ECO:0000259" key="2">
    <source>
        <dbReference type="PROSITE" id="PS50056"/>
    </source>
</evidence>
<reference evidence="3 4" key="1">
    <citation type="journal article" date="2014" name="Appl. Environ. Microbiol.">
        <title>Gut symbionts from distinct hosts exhibit genotoxic activity via divergent colibactin biosynthetic pathways.</title>
        <authorList>
            <person name="Engel P."/>
            <person name="Vizcaino M.I."/>
            <person name="Crawford J.M."/>
        </authorList>
    </citation>
    <scope>NUCLEOTIDE SEQUENCE [LARGE SCALE GENOMIC DNA]</scope>
    <source>
        <strain evidence="3 4">PEB0191</strain>
    </source>
</reference>
<dbReference type="SUPFAM" id="SSF52799">
    <property type="entry name" value="(Phosphotyrosine protein) phosphatases II"/>
    <property type="match status" value="1"/>
</dbReference>
<dbReference type="HOGENOM" id="CLU_031173_0_0_6"/>
<dbReference type="EMBL" id="CP009056">
    <property type="protein sequence ID" value="AJA44391.1"/>
    <property type="molecule type" value="Genomic_DNA"/>
</dbReference>
<name>A0A0A7S583_FRIPE</name>
<feature type="transmembrane region" description="Helical" evidence="1">
    <location>
        <begin position="86"/>
        <end position="107"/>
    </location>
</feature>
<keyword evidence="1" id="KW-0472">Membrane</keyword>
<dbReference type="PANTHER" id="PTHR47216">
    <property type="match status" value="1"/>
</dbReference>
<dbReference type="Gene3D" id="3.90.190.10">
    <property type="entry name" value="Protein tyrosine phosphatase superfamily"/>
    <property type="match status" value="1"/>
</dbReference>
<keyword evidence="4" id="KW-1185">Reference proteome</keyword>
<keyword evidence="1" id="KW-1133">Transmembrane helix</keyword>
<evidence type="ECO:0000313" key="3">
    <source>
        <dbReference type="EMBL" id="AJA44391.1"/>
    </source>
</evidence>
<feature type="transmembrane region" description="Helical" evidence="1">
    <location>
        <begin position="242"/>
        <end position="262"/>
    </location>
</feature>
<dbReference type="STRING" id="1267021.FPB0191_00560"/>
<gene>
    <name evidence="3" type="ORF">FPB0191_00560</name>
</gene>
<organism evidence="3 4">
    <name type="scientific">Frischella perrara</name>
    <dbReference type="NCBI Taxonomy" id="1267021"/>
    <lineage>
        <taxon>Bacteria</taxon>
        <taxon>Pseudomonadati</taxon>
        <taxon>Pseudomonadota</taxon>
        <taxon>Gammaproteobacteria</taxon>
        <taxon>Orbales</taxon>
        <taxon>Orbaceae</taxon>
        <taxon>Frischella</taxon>
    </lineage>
</organism>
<dbReference type="Proteomes" id="UP000030901">
    <property type="component" value="Chromosome"/>
</dbReference>
<dbReference type="RefSeq" id="WP_052236715.1">
    <property type="nucleotide sequence ID" value="NZ_CP009056.1"/>
</dbReference>
<dbReference type="PROSITE" id="PS50056">
    <property type="entry name" value="TYR_PHOSPHATASE_2"/>
    <property type="match status" value="1"/>
</dbReference>
<feature type="domain" description="Tyrosine specific protein phosphatases" evidence="2">
    <location>
        <begin position="360"/>
        <end position="425"/>
    </location>
</feature>
<feature type="transmembrane region" description="Helical" evidence="1">
    <location>
        <begin position="181"/>
        <end position="198"/>
    </location>
</feature>
<sequence length="435" mass="50174">MLKIKSKNLTINKGCCLVFLVVFFLVSYNFANWLTSIRSDVNSLVFDWETSIPLWSWTIIPYWSIHFMYCFAILSAKSEKSLKNIFLQLFSAQIICVSCFLIFPLRFTFERPAVDGFLGLLFDLLMAFDKPYNQAPSLHITLLVILWRFYSHNPSTVVRYIIHIWCFLIGLSVLTTWQHHFFDLLSGLWVGCFCIWLWPENGVSPLSNKQSPKQYHWGLLYFSLFLISFVMAIYLHGLGLCFLWLSGAFLLVSANYLLFGSLGFGKQSNGQFSLAVRILFLPYFVIMWIYSRLTSFKNNPVDLICDNVYFGRLPSRKTLKENQFISIVDLCAELPINYFVGHYSLIPTLAMSPLSVEQCQLAAEMIEQYQKNGKLLVCCVRGDSHGATAAIAWLLLTKRVANLDEAIAKLKVSRKYIVITKQQQLILKHFFEQCK</sequence>
<evidence type="ECO:0000313" key="4">
    <source>
        <dbReference type="Proteomes" id="UP000030901"/>
    </source>
</evidence>
<dbReference type="PANTHER" id="PTHR47216:SF4">
    <property type="entry name" value="OS01G0859400 PROTEIN"/>
    <property type="match status" value="1"/>
</dbReference>
<feature type="transmembrane region" description="Helical" evidence="1">
    <location>
        <begin position="157"/>
        <end position="175"/>
    </location>
</feature>
<protein>
    <recommendedName>
        <fullName evidence="2">Tyrosine specific protein phosphatases domain-containing protein</fullName>
    </recommendedName>
</protein>
<dbReference type="OrthoDB" id="256494at2"/>
<feature type="transmembrane region" description="Helical" evidence="1">
    <location>
        <begin position="55"/>
        <end position="74"/>
    </location>
</feature>
<proteinExistence type="predicted"/>